<dbReference type="STRING" id="657387.BH688_09105"/>
<dbReference type="Pfam" id="PF00582">
    <property type="entry name" value="Usp"/>
    <property type="match status" value="2"/>
</dbReference>
<evidence type="ECO:0000313" key="3">
    <source>
        <dbReference type="EMBL" id="QEL11887.1"/>
    </source>
</evidence>
<dbReference type="RefSeq" id="WP_070978613.1">
    <property type="nucleotide sequence ID" value="NZ_CP043420.1"/>
</dbReference>
<accession>A0A1S1NV04</accession>
<dbReference type="PANTHER" id="PTHR46268">
    <property type="entry name" value="STRESS RESPONSE PROTEIN NHAX"/>
    <property type="match status" value="1"/>
</dbReference>
<dbReference type="SUPFAM" id="SSF52402">
    <property type="entry name" value="Adenine nucleotide alpha hydrolases-like"/>
    <property type="match status" value="2"/>
</dbReference>
<dbReference type="Gene3D" id="3.40.50.12370">
    <property type="match status" value="1"/>
</dbReference>
<dbReference type="EMBL" id="CP043420">
    <property type="protein sequence ID" value="QEL11887.1"/>
    <property type="molecule type" value="Genomic_DNA"/>
</dbReference>
<feature type="domain" description="UspA" evidence="2">
    <location>
        <begin position="5"/>
        <end position="159"/>
    </location>
</feature>
<dbReference type="AlphaFoldDB" id="A0A1S1NV04"/>
<protein>
    <submittedName>
        <fullName evidence="3">Universal stress protein</fullName>
    </submittedName>
</protein>
<dbReference type="CDD" id="cd00293">
    <property type="entry name" value="USP-like"/>
    <property type="match status" value="1"/>
</dbReference>
<gene>
    <name evidence="3" type="ORF">FY550_12565</name>
</gene>
<comment type="similarity">
    <text evidence="1">Belongs to the universal stress protein A family.</text>
</comment>
<dbReference type="Proteomes" id="UP000322553">
    <property type="component" value="Chromosome"/>
</dbReference>
<dbReference type="KEGG" id="kuy:FY550_12565"/>
<reference evidence="3 4" key="1">
    <citation type="submission" date="2019-08" db="EMBL/GenBank/DDBJ databases">
        <title>Complete genome sequence of Kushneria sp. YCWA18, a halophilic phosphate-solubilizing bacterium isolated from Daqiao saltern in China.</title>
        <authorList>
            <person name="Du G.-X."/>
            <person name="Qu L.-Y."/>
        </authorList>
    </citation>
    <scope>NUCLEOTIDE SEQUENCE [LARGE SCALE GENOMIC DNA]</scope>
    <source>
        <strain evidence="3 4">YCWA18</strain>
    </source>
</reference>
<keyword evidence="4" id="KW-1185">Reference proteome</keyword>
<feature type="domain" description="UspA" evidence="2">
    <location>
        <begin position="214"/>
        <end position="282"/>
    </location>
</feature>
<dbReference type="InterPro" id="IPR006016">
    <property type="entry name" value="UspA"/>
</dbReference>
<evidence type="ECO:0000259" key="2">
    <source>
        <dbReference type="Pfam" id="PF00582"/>
    </source>
</evidence>
<sequence length="287" mass="30979">MTASIIACFDDATQVDSAIGDYAAWAARRLAAPLCLLHVIEHSNSGVSQDLSGQIGLGSREQLLDSLTEADARQARQARQDGRAMLQALSERLADSASDISTLQRHGELEATLTELCRDNMLLVVGRCGHRHELGEGRTPVGEHLESLAHTVKSPLLIAPADYRTPQRAMIAFDGSARALRQVSALIEQGWLTGLECHVVLVGDTSTETGPDAAVRQLEEAGITARAVTLEGEAREQLPAYAREQGIDFTAMGAYGHSSLRRWLSGSTTHHLLERMPGALLLMRSRG</sequence>
<dbReference type="PANTHER" id="PTHR46268:SF6">
    <property type="entry name" value="UNIVERSAL STRESS PROTEIN UP12"/>
    <property type="match status" value="1"/>
</dbReference>
<proteinExistence type="inferred from homology"/>
<evidence type="ECO:0000256" key="1">
    <source>
        <dbReference type="ARBA" id="ARBA00008791"/>
    </source>
</evidence>
<dbReference type="OrthoDB" id="9804721at2"/>
<organism evidence="3 4">
    <name type="scientific">Kushneria phosphatilytica</name>
    <dbReference type="NCBI Taxonomy" id="657387"/>
    <lineage>
        <taxon>Bacteria</taxon>
        <taxon>Pseudomonadati</taxon>
        <taxon>Pseudomonadota</taxon>
        <taxon>Gammaproteobacteria</taxon>
        <taxon>Oceanospirillales</taxon>
        <taxon>Halomonadaceae</taxon>
        <taxon>Kushneria</taxon>
    </lineage>
</organism>
<evidence type="ECO:0000313" key="4">
    <source>
        <dbReference type="Proteomes" id="UP000322553"/>
    </source>
</evidence>
<name>A0A1S1NV04_9GAMM</name>